<gene>
    <name evidence="2" type="ORF">DJ568_05995</name>
</gene>
<evidence type="ECO:0000313" key="3">
    <source>
        <dbReference type="Proteomes" id="UP000253209"/>
    </source>
</evidence>
<dbReference type="InterPro" id="IPR008620">
    <property type="entry name" value="FixH"/>
</dbReference>
<keyword evidence="1" id="KW-0812">Transmembrane</keyword>
<dbReference type="Pfam" id="PF05751">
    <property type="entry name" value="FixH"/>
    <property type="match status" value="1"/>
</dbReference>
<evidence type="ECO:0000256" key="1">
    <source>
        <dbReference type="SAM" id="Phobius"/>
    </source>
</evidence>
<keyword evidence="1" id="KW-1133">Transmembrane helix</keyword>
<feature type="transmembrane region" description="Helical" evidence="1">
    <location>
        <begin position="6"/>
        <end position="25"/>
    </location>
</feature>
<keyword evidence="1" id="KW-0472">Membrane</keyword>
<organism evidence="2 3">
    <name type="scientific">Mucilaginibacter hurinus</name>
    <dbReference type="NCBI Taxonomy" id="2201324"/>
    <lineage>
        <taxon>Bacteria</taxon>
        <taxon>Pseudomonadati</taxon>
        <taxon>Bacteroidota</taxon>
        <taxon>Sphingobacteriia</taxon>
        <taxon>Sphingobacteriales</taxon>
        <taxon>Sphingobacteriaceae</taxon>
        <taxon>Mucilaginibacter</taxon>
    </lineage>
</organism>
<dbReference type="EMBL" id="QGDC01000003">
    <property type="protein sequence ID" value="RCH55444.1"/>
    <property type="molecule type" value="Genomic_DNA"/>
</dbReference>
<dbReference type="Proteomes" id="UP000253209">
    <property type="component" value="Unassembled WGS sequence"/>
</dbReference>
<evidence type="ECO:0000313" key="2">
    <source>
        <dbReference type="EMBL" id="RCH55444.1"/>
    </source>
</evidence>
<reference evidence="2 3" key="1">
    <citation type="submission" date="2018-05" db="EMBL/GenBank/DDBJ databases">
        <title>Mucilaginibacter hurinus sp. nov., isolated from briquette warehouse soil.</title>
        <authorList>
            <person name="Choi L."/>
        </authorList>
    </citation>
    <scope>NUCLEOTIDE SEQUENCE [LARGE SCALE GENOMIC DNA]</scope>
    <source>
        <strain evidence="2 3">ZR32</strain>
    </source>
</reference>
<accession>A0A367GPQ7</accession>
<proteinExistence type="predicted"/>
<sequence>MQMNWGKGLITGMAIFMLFILTLVIKMFNQPVDDYDREYYEKGLAYDSTYNKEKQVVTDKATPALSVANDYVQLQFVAPANVQLLFTRPSDRKMDVIFTLDTDKYNRVKIPLNGLTAGQWLLTIDWESYKKQYLYKQQITIP</sequence>
<protein>
    <submittedName>
        <fullName evidence="2">Nitrogen fixation protein FixH</fullName>
    </submittedName>
</protein>
<name>A0A367GPQ7_9SPHI</name>
<keyword evidence="3" id="KW-1185">Reference proteome</keyword>
<dbReference type="AlphaFoldDB" id="A0A367GPQ7"/>
<comment type="caution">
    <text evidence="2">The sequence shown here is derived from an EMBL/GenBank/DDBJ whole genome shotgun (WGS) entry which is preliminary data.</text>
</comment>